<evidence type="ECO:0000256" key="3">
    <source>
        <dbReference type="ARBA" id="ARBA00022670"/>
    </source>
</evidence>
<dbReference type="Proteomes" id="UP001175261">
    <property type="component" value="Unassembled WGS sequence"/>
</dbReference>
<dbReference type="AlphaFoldDB" id="A0AA39GM98"/>
<evidence type="ECO:0000256" key="7">
    <source>
        <dbReference type="RuleBase" id="RU361240"/>
    </source>
</evidence>
<accession>A0AA39GM98</accession>
<dbReference type="InterPro" id="IPR007484">
    <property type="entry name" value="Peptidase_M28"/>
</dbReference>
<dbReference type="GO" id="GO:0008235">
    <property type="term" value="F:metalloexopeptidase activity"/>
    <property type="evidence" value="ECO:0007669"/>
    <property type="project" value="InterPro"/>
</dbReference>
<evidence type="ECO:0000259" key="8">
    <source>
        <dbReference type="Pfam" id="PF04389"/>
    </source>
</evidence>
<keyword evidence="6 7" id="KW-0862">Zinc</keyword>
<comment type="similarity">
    <text evidence="2">Belongs to the peptidase M28 family. M28B subfamily.</text>
</comment>
<protein>
    <recommendedName>
        <fullName evidence="7">Peptide hydrolase</fullName>
        <ecNumber evidence="7">3.4.-.-</ecNumber>
    </recommendedName>
</protein>
<dbReference type="InterPro" id="IPR045175">
    <property type="entry name" value="M28_fam"/>
</dbReference>
<dbReference type="SUPFAM" id="SSF53187">
    <property type="entry name" value="Zn-dependent exopeptidases"/>
    <property type="match status" value="1"/>
</dbReference>
<reference evidence="9" key="1">
    <citation type="submission" date="2022-10" db="EMBL/GenBank/DDBJ databases">
        <title>Determination and structural analysis of whole genome sequence of Sarocladium strictum F4-1.</title>
        <authorList>
            <person name="Hu L."/>
            <person name="Jiang Y."/>
        </authorList>
    </citation>
    <scope>NUCLEOTIDE SEQUENCE</scope>
    <source>
        <strain evidence="9">F4-1</strain>
    </source>
</reference>
<feature type="domain" description="Peptidase M28" evidence="8">
    <location>
        <begin position="156"/>
        <end position="365"/>
    </location>
</feature>
<sequence>MKSTFFTFGCLAAVNAQFMSLLERQAHTSNTLPPSVAVYNRNYASYSSANWPPPGPGENVGSVIEPQLPDGELQAALAQVSADNIKNIISKLVSFGTRHTLSPQNDTQRGIGAARDWIASEYRRYAEESDGRMKVEVPGYIQGPTNRIPEAVKISNVQASLKGVSDPERYYLTMGHYDTRVSEVLNWWDDQPGANDDASGVAVAMEIARIMAKHKHAATVIFAAVAGEEQGLLGANFMAQTYKNASRNIEGVLNVDLVGSSTGSRGEREPNTVRMFCQGPPLTESDGQASTRLTIGGENDSPARNLGRFIAEVATNKFTEMKIAIIYRLDRFLRGGDHRPFLEAGYSAVRFTEPNENFDHQHQDTRVENGVQYGDLEEFLDYEYIARVAKVDLAALWSLANAPPVVRNVTLDTSNLDNDSHIRWKLLDYEDLEGYEVVWRPTNAPQWTHAQFVGNVDSAVIELSIDNVIFGVRSVGKNGYKSPATFPFPA</sequence>
<dbReference type="EC" id="3.4.-.-" evidence="7"/>
<gene>
    <name evidence="9" type="ORF">NLU13_4845</name>
</gene>
<comment type="caution">
    <text evidence="9">The sequence shown here is derived from an EMBL/GenBank/DDBJ whole genome shotgun (WGS) entry which is preliminary data.</text>
</comment>
<proteinExistence type="inferred from homology"/>
<comment type="cofactor">
    <cofactor evidence="1">
        <name>Zn(2+)</name>
        <dbReference type="ChEBI" id="CHEBI:29105"/>
    </cofactor>
</comment>
<keyword evidence="3 7" id="KW-0645">Protease</keyword>
<dbReference type="CDD" id="cd05642">
    <property type="entry name" value="M28_like"/>
    <property type="match status" value="1"/>
</dbReference>
<feature type="signal peptide" evidence="7">
    <location>
        <begin position="1"/>
        <end position="16"/>
    </location>
</feature>
<feature type="chain" id="PRO_5041486864" description="Peptide hydrolase" evidence="7">
    <location>
        <begin position="17"/>
        <end position="490"/>
    </location>
</feature>
<evidence type="ECO:0000256" key="6">
    <source>
        <dbReference type="ARBA" id="ARBA00022833"/>
    </source>
</evidence>
<dbReference type="GO" id="GO:0046872">
    <property type="term" value="F:metal ion binding"/>
    <property type="evidence" value="ECO:0007669"/>
    <property type="project" value="UniProtKB-KW"/>
</dbReference>
<organism evidence="9 10">
    <name type="scientific">Sarocladium strictum</name>
    <name type="common">Black bundle disease fungus</name>
    <name type="synonym">Acremonium strictum</name>
    <dbReference type="NCBI Taxonomy" id="5046"/>
    <lineage>
        <taxon>Eukaryota</taxon>
        <taxon>Fungi</taxon>
        <taxon>Dikarya</taxon>
        <taxon>Ascomycota</taxon>
        <taxon>Pezizomycotina</taxon>
        <taxon>Sordariomycetes</taxon>
        <taxon>Hypocreomycetidae</taxon>
        <taxon>Hypocreales</taxon>
        <taxon>Sarocladiaceae</taxon>
        <taxon>Sarocladium</taxon>
    </lineage>
</organism>
<evidence type="ECO:0000256" key="4">
    <source>
        <dbReference type="ARBA" id="ARBA00022723"/>
    </source>
</evidence>
<dbReference type="GO" id="GO:0006508">
    <property type="term" value="P:proteolysis"/>
    <property type="evidence" value="ECO:0007669"/>
    <property type="project" value="UniProtKB-KW"/>
</dbReference>
<evidence type="ECO:0000256" key="5">
    <source>
        <dbReference type="ARBA" id="ARBA00022801"/>
    </source>
</evidence>
<evidence type="ECO:0000313" key="10">
    <source>
        <dbReference type="Proteomes" id="UP001175261"/>
    </source>
</evidence>
<keyword evidence="7" id="KW-0732">Signal</keyword>
<dbReference type="Gene3D" id="3.40.630.10">
    <property type="entry name" value="Zn peptidases"/>
    <property type="match status" value="1"/>
</dbReference>
<evidence type="ECO:0000256" key="1">
    <source>
        <dbReference type="ARBA" id="ARBA00001947"/>
    </source>
</evidence>
<keyword evidence="5 7" id="KW-0378">Hydrolase</keyword>
<dbReference type="PANTHER" id="PTHR12147:SF26">
    <property type="entry name" value="PEPTIDASE M28 DOMAIN-CONTAINING PROTEIN"/>
    <property type="match status" value="1"/>
</dbReference>
<evidence type="ECO:0000256" key="2">
    <source>
        <dbReference type="ARBA" id="ARBA00005634"/>
    </source>
</evidence>
<evidence type="ECO:0000313" key="9">
    <source>
        <dbReference type="EMBL" id="KAK0388602.1"/>
    </source>
</evidence>
<dbReference type="PANTHER" id="PTHR12147">
    <property type="entry name" value="METALLOPEPTIDASE M28 FAMILY MEMBER"/>
    <property type="match status" value="1"/>
</dbReference>
<keyword evidence="10" id="KW-1185">Reference proteome</keyword>
<dbReference type="EMBL" id="JAPDFR010000003">
    <property type="protein sequence ID" value="KAK0388602.1"/>
    <property type="molecule type" value="Genomic_DNA"/>
</dbReference>
<dbReference type="Pfam" id="PF04389">
    <property type="entry name" value="Peptidase_M28"/>
    <property type="match status" value="1"/>
</dbReference>
<keyword evidence="4 7" id="KW-0479">Metal-binding</keyword>
<name>A0AA39GM98_SARSR</name>